<accession>A0ABV7H484</accession>
<comment type="caution">
    <text evidence="6">The sequence shown here is derived from an EMBL/GenBank/DDBJ whole genome shotgun (WGS) entry which is preliminary data.</text>
</comment>
<sequence>MSFPAFTPALPDLDQLRGLRAFVAAAQSLSFTRAAVELDVSPQAVSGAVARLEGILGVRLFNRSTRSMALTDEGARFYPQAADALARLRDAVHSAAAGDEPAGLVRISVAGGFARRYVLPELPGLRAALPKVLLELALDDRRVDMVREGFDIVIRGGVLGDASVVSRPICALSTVLVASPDYLASRGAPRLPQDLLTHDLISLRFLSGLMNEWRFERAGQVEQLEPRGVLTLSDPYAVSEAAALGLGIGSVAVHHALPLLRAGQLKVVLLDSYQPMRREMALQYPHREHLAPRVKAVVAYLLERFEVNADLHLGAADLRVFEA</sequence>
<dbReference type="InterPro" id="IPR036390">
    <property type="entry name" value="WH_DNA-bd_sf"/>
</dbReference>
<dbReference type="CDD" id="cd08422">
    <property type="entry name" value="PBP2_CrgA_like"/>
    <property type="match status" value="1"/>
</dbReference>
<reference evidence="7" key="1">
    <citation type="journal article" date="2019" name="Int. J. Syst. Evol. Microbiol.">
        <title>The Global Catalogue of Microorganisms (GCM) 10K type strain sequencing project: providing services to taxonomists for standard genome sequencing and annotation.</title>
        <authorList>
            <consortium name="The Broad Institute Genomics Platform"/>
            <consortium name="The Broad Institute Genome Sequencing Center for Infectious Disease"/>
            <person name="Wu L."/>
            <person name="Ma J."/>
        </authorList>
    </citation>
    <scope>NUCLEOTIDE SEQUENCE [LARGE SCALE GENOMIC DNA]</scope>
    <source>
        <strain evidence="7">KCTC 52168</strain>
    </source>
</reference>
<evidence type="ECO:0000256" key="4">
    <source>
        <dbReference type="ARBA" id="ARBA00023163"/>
    </source>
</evidence>
<evidence type="ECO:0000259" key="5">
    <source>
        <dbReference type="PROSITE" id="PS50931"/>
    </source>
</evidence>
<dbReference type="PANTHER" id="PTHR30537">
    <property type="entry name" value="HTH-TYPE TRANSCRIPTIONAL REGULATOR"/>
    <property type="match status" value="1"/>
</dbReference>
<keyword evidence="7" id="KW-1185">Reference proteome</keyword>
<dbReference type="Proteomes" id="UP001595556">
    <property type="component" value="Unassembled WGS sequence"/>
</dbReference>
<keyword evidence="4" id="KW-0804">Transcription</keyword>
<organism evidence="6 7">
    <name type="scientific">Piscinibacterium candidicorallinum</name>
    <dbReference type="NCBI Taxonomy" id="1793872"/>
    <lineage>
        <taxon>Bacteria</taxon>
        <taxon>Pseudomonadati</taxon>
        <taxon>Pseudomonadota</taxon>
        <taxon>Betaproteobacteria</taxon>
        <taxon>Burkholderiales</taxon>
        <taxon>Piscinibacterium</taxon>
    </lineage>
</organism>
<name>A0ABV7H484_9BURK</name>
<keyword evidence="2" id="KW-0805">Transcription regulation</keyword>
<dbReference type="InterPro" id="IPR000847">
    <property type="entry name" value="LysR_HTH_N"/>
</dbReference>
<evidence type="ECO:0000256" key="3">
    <source>
        <dbReference type="ARBA" id="ARBA00023125"/>
    </source>
</evidence>
<dbReference type="PROSITE" id="PS50931">
    <property type="entry name" value="HTH_LYSR"/>
    <property type="match status" value="1"/>
</dbReference>
<dbReference type="EMBL" id="JBHRTI010000007">
    <property type="protein sequence ID" value="MFC3148728.1"/>
    <property type="molecule type" value="Genomic_DNA"/>
</dbReference>
<dbReference type="Pfam" id="PF00126">
    <property type="entry name" value="HTH_1"/>
    <property type="match status" value="1"/>
</dbReference>
<evidence type="ECO:0000256" key="1">
    <source>
        <dbReference type="ARBA" id="ARBA00009437"/>
    </source>
</evidence>
<evidence type="ECO:0000313" key="6">
    <source>
        <dbReference type="EMBL" id="MFC3148728.1"/>
    </source>
</evidence>
<comment type="similarity">
    <text evidence="1">Belongs to the LysR transcriptional regulatory family.</text>
</comment>
<dbReference type="Gene3D" id="1.10.10.10">
    <property type="entry name" value="Winged helix-like DNA-binding domain superfamily/Winged helix DNA-binding domain"/>
    <property type="match status" value="1"/>
</dbReference>
<dbReference type="PRINTS" id="PR00039">
    <property type="entry name" value="HTHLYSR"/>
</dbReference>
<evidence type="ECO:0000256" key="2">
    <source>
        <dbReference type="ARBA" id="ARBA00023015"/>
    </source>
</evidence>
<dbReference type="InterPro" id="IPR058163">
    <property type="entry name" value="LysR-type_TF_proteobact-type"/>
</dbReference>
<dbReference type="Gene3D" id="3.40.190.290">
    <property type="match status" value="1"/>
</dbReference>
<dbReference type="InterPro" id="IPR005119">
    <property type="entry name" value="LysR_subst-bd"/>
</dbReference>
<dbReference type="Pfam" id="PF03466">
    <property type="entry name" value="LysR_substrate"/>
    <property type="match status" value="1"/>
</dbReference>
<proteinExistence type="inferred from homology"/>
<dbReference type="InterPro" id="IPR036388">
    <property type="entry name" value="WH-like_DNA-bd_sf"/>
</dbReference>
<protein>
    <submittedName>
        <fullName evidence="6">LysR family transcriptional regulator</fullName>
    </submittedName>
</protein>
<gene>
    <name evidence="6" type="ORF">ACFOEN_13940</name>
</gene>
<keyword evidence="3" id="KW-0238">DNA-binding</keyword>
<feature type="domain" description="HTH lysR-type" evidence="5">
    <location>
        <begin position="14"/>
        <end position="71"/>
    </location>
</feature>
<dbReference type="SUPFAM" id="SSF53850">
    <property type="entry name" value="Periplasmic binding protein-like II"/>
    <property type="match status" value="1"/>
</dbReference>
<dbReference type="RefSeq" id="WP_377304926.1">
    <property type="nucleotide sequence ID" value="NZ_CP180191.1"/>
</dbReference>
<dbReference type="SUPFAM" id="SSF46785">
    <property type="entry name" value="Winged helix' DNA-binding domain"/>
    <property type="match status" value="1"/>
</dbReference>
<evidence type="ECO:0000313" key="7">
    <source>
        <dbReference type="Proteomes" id="UP001595556"/>
    </source>
</evidence>
<dbReference type="PANTHER" id="PTHR30537:SF5">
    <property type="entry name" value="HTH-TYPE TRANSCRIPTIONAL ACTIVATOR TTDR-RELATED"/>
    <property type="match status" value="1"/>
</dbReference>